<keyword evidence="5 7" id="KW-1133">Transmembrane helix</keyword>
<dbReference type="OrthoDB" id="7298150at2"/>
<evidence type="ECO:0000259" key="9">
    <source>
        <dbReference type="Pfam" id="PF12704"/>
    </source>
</evidence>
<keyword evidence="6 7" id="KW-0472">Membrane</keyword>
<evidence type="ECO:0000256" key="6">
    <source>
        <dbReference type="ARBA" id="ARBA00023136"/>
    </source>
</evidence>
<comment type="subcellular location">
    <subcellularLocation>
        <location evidence="1">Cell membrane</location>
        <topology evidence="1">Multi-pass membrane protein</topology>
    </subcellularLocation>
</comment>
<accession>A0A1T4SB83</accession>
<proteinExistence type="predicted"/>
<dbReference type="InterPro" id="IPR051125">
    <property type="entry name" value="ABC-4/HrtB_transporter"/>
</dbReference>
<protein>
    <submittedName>
        <fullName evidence="10">Putative ABC transport system permease protein</fullName>
    </submittedName>
</protein>
<evidence type="ECO:0000313" key="10">
    <source>
        <dbReference type="EMBL" id="SKA25111.1"/>
    </source>
</evidence>
<feature type="transmembrane region" description="Helical" evidence="7">
    <location>
        <begin position="344"/>
        <end position="367"/>
    </location>
</feature>
<dbReference type="EMBL" id="FUWJ01000007">
    <property type="protein sequence ID" value="SKA25111.1"/>
    <property type="molecule type" value="Genomic_DNA"/>
</dbReference>
<evidence type="ECO:0000256" key="2">
    <source>
        <dbReference type="ARBA" id="ARBA00022448"/>
    </source>
</evidence>
<name>A0A1T4SB83_9HYPH</name>
<sequence length="377" mass="40143">MNLAYRDVRHSLGRFLLTCAGLGLLLGVVLAMIGIYRGLVIEALTIARAPAVDLWVVESGTRGPFAEASRIPGDTREAIARLGGVAQAGSITYQTVETEHMSGKLRLYVIGYEPGRLGGPPRLVAGRGLAASHFELVADLSAGLALGDRLQLGRETFTVIGLTEQQVNSGGDPAVYISLLDAQKLQFDLAPPAARQQLARGTARTNLDTVNAVVARLLPNATPESVAEAVNRWKHLSAITQEGQEGILTKSLVDRARRQIGLFTSLLLVVSAVIIALIIYTMTMEKLKQIATLKLIGAPDRTIIGMIVQQALALGLIGFTIGATLILNVKDYFPRRVVLEPDNIFVLAAVVFLVCLFSSGLGVRAALRVDPAIALGG</sequence>
<dbReference type="PANTHER" id="PTHR43738:SF1">
    <property type="entry name" value="HEMIN TRANSPORT SYSTEM PERMEASE PROTEIN HRTB-RELATED"/>
    <property type="match status" value="1"/>
</dbReference>
<keyword evidence="3" id="KW-1003">Cell membrane</keyword>
<evidence type="ECO:0000256" key="7">
    <source>
        <dbReference type="SAM" id="Phobius"/>
    </source>
</evidence>
<dbReference type="Pfam" id="PF02687">
    <property type="entry name" value="FtsX"/>
    <property type="match status" value="1"/>
</dbReference>
<reference evidence="11" key="1">
    <citation type="submission" date="2017-02" db="EMBL/GenBank/DDBJ databases">
        <authorList>
            <person name="Varghese N."/>
            <person name="Submissions S."/>
        </authorList>
    </citation>
    <scope>NUCLEOTIDE SEQUENCE [LARGE SCALE GENOMIC DNA]</scope>
    <source>
        <strain evidence="11">ATCC 27094</strain>
    </source>
</reference>
<dbReference type="InterPro" id="IPR003838">
    <property type="entry name" value="ABC3_permease_C"/>
</dbReference>
<feature type="domain" description="ABC3 transporter permease C-terminal" evidence="8">
    <location>
        <begin position="262"/>
        <end position="371"/>
    </location>
</feature>
<feature type="domain" description="MacB-like periplasmic core" evidence="9">
    <location>
        <begin position="16"/>
        <end position="231"/>
    </location>
</feature>
<organism evidence="10 11">
    <name type="scientific">Enhydrobacter aerosaccus</name>
    <dbReference type="NCBI Taxonomy" id="225324"/>
    <lineage>
        <taxon>Bacteria</taxon>
        <taxon>Pseudomonadati</taxon>
        <taxon>Pseudomonadota</taxon>
        <taxon>Alphaproteobacteria</taxon>
        <taxon>Hyphomicrobiales</taxon>
        <taxon>Enhydrobacter</taxon>
    </lineage>
</organism>
<dbReference type="AlphaFoldDB" id="A0A1T4SB83"/>
<dbReference type="GO" id="GO:0005886">
    <property type="term" value="C:plasma membrane"/>
    <property type="evidence" value="ECO:0007669"/>
    <property type="project" value="UniProtKB-SubCell"/>
</dbReference>
<dbReference type="PANTHER" id="PTHR43738">
    <property type="entry name" value="ABC TRANSPORTER, MEMBRANE PROTEIN"/>
    <property type="match status" value="1"/>
</dbReference>
<evidence type="ECO:0000259" key="8">
    <source>
        <dbReference type="Pfam" id="PF02687"/>
    </source>
</evidence>
<dbReference type="Proteomes" id="UP000190092">
    <property type="component" value="Unassembled WGS sequence"/>
</dbReference>
<dbReference type="RefSeq" id="WP_085936154.1">
    <property type="nucleotide sequence ID" value="NZ_FUWJ01000007.1"/>
</dbReference>
<keyword evidence="4 7" id="KW-0812">Transmembrane</keyword>
<gene>
    <name evidence="10" type="ORF">SAMN02745126_04492</name>
</gene>
<dbReference type="Pfam" id="PF12704">
    <property type="entry name" value="MacB_PCD"/>
    <property type="match status" value="1"/>
</dbReference>
<feature type="transmembrane region" description="Helical" evidence="7">
    <location>
        <begin position="260"/>
        <end position="282"/>
    </location>
</feature>
<evidence type="ECO:0000256" key="1">
    <source>
        <dbReference type="ARBA" id="ARBA00004651"/>
    </source>
</evidence>
<evidence type="ECO:0000256" key="3">
    <source>
        <dbReference type="ARBA" id="ARBA00022475"/>
    </source>
</evidence>
<dbReference type="InterPro" id="IPR025857">
    <property type="entry name" value="MacB_PCD"/>
</dbReference>
<keyword evidence="2" id="KW-0813">Transport</keyword>
<feature type="transmembrane region" description="Helical" evidence="7">
    <location>
        <begin position="303"/>
        <end position="324"/>
    </location>
</feature>
<evidence type="ECO:0000256" key="5">
    <source>
        <dbReference type="ARBA" id="ARBA00022989"/>
    </source>
</evidence>
<keyword evidence="11" id="KW-1185">Reference proteome</keyword>
<dbReference type="STRING" id="225324.SAMN02745126_04492"/>
<evidence type="ECO:0000313" key="11">
    <source>
        <dbReference type="Proteomes" id="UP000190092"/>
    </source>
</evidence>
<evidence type="ECO:0000256" key="4">
    <source>
        <dbReference type="ARBA" id="ARBA00022692"/>
    </source>
</evidence>